<keyword evidence="1" id="KW-0808">Transferase</keyword>
<dbReference type="Proteomes" id="UP001600943">
    <property type="component" value="Unassembled WGS sequence"/>
</dbReference>
<evidence type="ECO:0000313" key="4">
    <source>
        <dbReference type="Proteomes" id="UP001600943"/>
    </source>
</evidence>
<sequence>MEKILHKEELEQVCVYRGRRKSEYIAGRLSAKHAYLILTGKKKELTDIHIANDYLGVPYFMNARYSCSISHNREFAVGAVSDINMLRIGIDIQSCGSIKAQLINYYINDSEKKLLSEWHADYDEDYLFTVVWCAKEAISKLLQYGFGLFGLLEVERITTIQGHLALFFKNIRNVCVRMEEIGNSLVAVAAHIRFFDEITTGSTKFQRLEY</sequence>
<evidence type="ECO:0000313" key="3">
    <source>
        <dbReference type="EMBL" id="GAA6410237.1"/>
    </source>
</evidence>
<dbReference type="SUPFAM" id="SSF56214">
    <property type="entry name" value="4'-phosphopantetheinyl transferase"/>
    <property type="match status" value="2"/>
</dbReference>
<dbReference type="Pfam" id="PF01648">
    <property type="entry name" value="ACPS"/>
    <property type="match status" value="1"/>
</dbReference>
<dbReference type="InterPro" id="IPR037143">
    <property type="entry name" value="4-PPantetheinyl_Trfase_dom_sf"/>
</dbReference>
<dbReference type="EMBL" id="BAABYW010000001">
    <property type="protein sequence ID" value="GAA6410237.1"/>
    <property type="molecule type" value="Genomic_DNA"/>
</dbReference>
<reference evidence="3 4" key="1">
    <citation type="submission" date="2024-04" db="EMBL/GenBank/DDBJ databases">
        <title>Defined microbial consortia suppress multidrug-resistant proinflammatory Enterobacteriaceae via ecological control.</title>
        <authorList>
            <person name="Furuichi M."/>
            <person name="Kawaguchi T."/>
            <person name="Pust M."/>
            <person name="Yasuma K."/>
            <person name="Plichta D."/>
            <person name="Hasegawa N."/>
            <person name="Ohya T."/>
            <person name="Bhattarai S."/>
            <person name="Sasajima S."/>
            <person name="Aoto Y."/>
            <person name="Tuganbaev T."/>
            <person name="Yaginuma M."/>
            <person name="Ueda M."/>
            <person name="Okahashi N."/>
            <person name="Amafuji K."/>
            <person name="Kiridooshi Y."/>
            <person name="Sugita K."/>
            <person name="Strazar M."/>
            <person name="Skelly A."/>
            <person name="Suda W."/>
            <person name="Hattori M."/>
            <person name="Nakamoto N."/>
            <person name="Caballero S."/>
            <person name="Norman J."/>
            <person name="Olle B."/>
            <person name="Tanoue T."/>
            <person name="Arita M."/>
            <person name="Bucci V."/>
            <person name="Atarashi K."/>
            <person name="Xavier R."/>
            <person name="Honda K."/>
        </authorList>
    </citation>
    <scope>NUCLEOTIDE SEQUENCE [LARGE SCALE GENOMIC DNA]</scope>
    <source>
        <strain evidence="4">k04-0078-D8-1</strain>
    </source>
</reference>
<protein>
    <recommendedName>
        <fullName evidence="2">4'-phosphopantetheinyl transferase domain-containing protein</fullName>
    </recommendedName>
</protein>
<gene>
    <name evidence="3" type="ORF">K040078D81_43540</name>
</gene>
<comment type="caution">
    <text evidence="3">The sequence shown here is derived from an EMBL/GenBank/DDBJ whole genome shotgun (WGS) entry which is preliminary data.</text>
</comment>
<accession>A0ABQ0BFK2</accession>
<proteinExistence type="predicted"/>
<evidence type="ECO:0000256" key="1">
    <source>
        <dbReference type="ARBA" id="ARBA00022679"/>
    </source>
</evidence>
<evidence type="ECO:0000259" key="2">
    <source>
        <dbReference type="Pfam" id="PF01648"/>
    </source>
</evidence>
<dbReference type="RefSeq" id="WP_390408523.1">
    <property type="nucleotide sequence ID" value="NZ_BAABYW010000001.1"/>
</dbReference>
<dbReference type="InterPro" id="IPR008278">
    <property type="entry name" value="4-PPantetheinyl_Trfase_dom"/>
</dbReference>
<name>A0ABQ0BFK2_9FIRM</name>
<feature type="domain" description="4'-phosphopantetheinyl transferase" evidence="2">
    <location>
        <begin position="87"/>
        <end position="181"/>
    </location>
</feature>
<keyword evidence="4" id="KW-1185">Reference proteome</keyword>
<organism evidence="3 4">
    <name type="scientific">Blautia hominis</name>
    <dbReference type="NCBI Taxonomy" id="2025493"/>
    <lineage>
        <taxon>Bacteria</taxon>
        <taxon>Bacillati</taxon>
        <taxon>Bacillota</taxon>
        <taxon>Clostridia</taxon>
        <taxon>Lachnospirales</taxon>
        <taxon>Lachnospiraceae</taxon>
        <taxon>Blautia</taxon>
    </lineage>
</organism>
<dbReference type="Gene3D" id="3.90.470.20">
    <property type="entry name" value="4'-phosphopantetheinyl transferase domain"/>
    <property type="match status" value="2"/>
</dbReference>